<dbReference type="Gene3D" id="3.40.190.10">
    <property type="entry name" value="Periplasmic binding protein-like II"/>
    <property type="match status" value="1"/>
</dbReference>
<name>A0A369W6I0_9HYPH</name>
<dbReference type="Proteomes" id="UP000253759">
    <property type="component" value="Unassembled WGS sequence"/>
</dbReference>
<reference evidence="7" key="1">
    <citation type="submission" date="2018-07" db="EMBL/GenBank/DDBJ databases">
        <authorList>
            <person name="Liu B.-T."/>
            <person name="Du Z."/>
        </authorList>
    </citation>
    <scope>NUCLEOTIDE SEQUENCE [LARGE SCALE GENOMIC DNA]</scope>
    <source>
        <strain evidence="7">XYN52</strain>
    </source>
</reference>
<dbReference type="OrthoDB" id="9803988at2"/>
<evidence type="ECO:0000313" key="7">
    <source>
        <dbReference type="Proteomes" id="UP000253759"/>
    </source>
</evidence>
<dbReference type="RefSeq" id="WP_114647089.1">
    <property type="nucleotide sequence ID" value="NZ_QQNH01000042.1"/>
</dbReference>
<sequence>MKKMIRMTGASILALAAMWPALGAAQDTALTIALPAEPANIDGCNTTVTGIGVIVKENIVETLTTISPEDGSIQPRLATEWEDIGDGKYRVSLREGVTFHDGTPFDAEAVAFSIERLQSQEISCLDRTKIAGIEITTDIIDEHTIEIGAAPAQVLMPTLFSFIGVVSPNTPTDALSRSPVGTGPFAFEAWNADGVHVARYDGYWGEAPQVSEATYVFRGESALRAAMVEIGEADIAHDIAPQDAVNPDIDIPFLNGETTRMRIVMLPPLDDIRVREALNLAFDREALLGTILSDRAQIATQFILPNINGHNPDLEPWPYDPARAQQLLDEARADGVPVDREIRLVGRIGFFPNQEEVLQAIQQMWAAVGFSVRLEMMESADWLRLVNRPYPADREAMLIQEQHDNNNGDAAFTMRFRYHTDGQQSEMNNAEVDRLIDTAEQSVGEERTLAFQEANRIIADEVIPAVPMYHMVSYMRVGSSISYEPNVLSLIQLELADITFN</sequence>
<dbReference type="InterPro" id="IPR000914">
    <property type="entry name" value="SBP_5_dom"/>
</dbReference>
<feature type="chain" id="PRO_5017017996" evidence="4">
    <location>
        <begin position="26"/>
        <end position="501"/>
    </location>
</feature>
<organism evidence="6 7">
    <name type="scientific">Pelagibacterium lacus</name>
    <dbReference type="NCBI Taxonomy" id="2282655"/>
    <lineage>
        <taxon>Bacteria</taxon>
        <taxon>Pseudomonadati</taxon>
        <taxon>Pseudomonadota</taxon>
        <taxon>Alphaproteobacteria</taxon>
        <taxon>Hyphomicrobiales</taxon>
        <taxon>Devosiaceae</taxon>
        <taxon>Pelagibacterium</taxon>
    </lineage>
</organism>
<dbReference type="InterPro" id="IPR039424">
    <property type="entry name" value="SBP_5"/>
</dbReference>
<accession>A0A369W6I0</accession>
<comment type="similarity">
    <text evidence="2">Belongs to the bacterial solute-binding protein 5 family.</text>
</comment>
<evidence type="ECO:0000256" key="4">
    <source>
        <dbReference type="SAM" id="SignalP"/>
    </source>
</evidence>
<protein>
    <submittedName>
        <fullName evidence="6">Peptide ABC transporter substrate-binding protein</fullName>
    </submittedName>
</protein>
<dbReference type="EMBL" id="QQNH01000042">
    <property type="protein sequence ID" value="RDE07681.1"/>
    <property type="molecule type" value="Genomic_DNA"/>
</dbReference>
<evidence type="ECO:0000256" key="3">
    <source>
        <dbReference type="ARBA" id="ARBA00022729"/>
    </source>
</evidence>
<feature type="domain" description="Solute-binding protein family 5" evidence="5">
    <location>
        <begin position="73"/>
        <end position="403"/>
    </location>
</feature>
<keyword evidence="7" id="KW-1185">Reference proteome</keyword>
<feature type="signal peptide" evidence="4">
    <location>
        <begin position="1"/>
        <end position="25"/>
    </location>
</feature>
<evidence type="ECO:0000256" key="1">
    <source>
        <dbReference type="ARBA" id="ARBA00004418"/>
    </source>
</evidence>
<evidence type="ECO:0000256" key="2">
    <source>
        <dbReference type="ARBA" id="ARBA00005695"/>
    </source>
</evidence>
<keyword evidence="3 4" id="KW-0732">Signal</keyword>
<dbReference type="PANTHER" id="PTHR30290">
    <property type="entry name" value="PERIPLASMIC BINDING COMPONENT OF ABC TRANSPORTER"/>
    <property type="match status" value="1"/>
</dbReference>
<dbReference type="Gene3D" id="3.10.105.10">
    <property type="entry name" value="Dipeptide-binding Protein, Domain 3"/>
    <property type="match status" value="1"/>
</dbReference>
<dbReference type="GO" id="GO:0030288">
    <property type="term" value="C:outer membrane-bounded periplasmic space"/>
    <property type="evidence" value="ECO:0007669"/>
    <property type="project" value="UniProtKB-ARBA"/>
</dbReference>
<dbReference type="InterPro" id="IPR030678">
    <property type="entry name" value="Peptide/Ni-bd"/>
</dbReference>
<dbReference type="PIRSF" id="PIRSF002741">
    <property type="entry name" value="MppA"/>
    <property type="match status" value="1"/>
</dbReference>
<evidence type="ECO:0000259" key="5">
    <source>
        <dbReference type="Pfam" id="PF00496"/>
    </source>
</evidence>
<gene>
    <name evidence="6" type="ORF">DVH29_15485</name>
</gene>
<dbReference type="AlphaFoldDB" id="A0A369W6I0"/>
<dbReference type="GO" id="GO:1904680">
    <property type="term" value="F:peptide transmembrane transporter activity"/>
    <property type="evidence" value="ECO:0007669"/>
    <property type="project" value="TreeGrafter"/>
</dbReference>
<evidence type="ECO:0000313" key="6">
    <source>
        <dbReference type="EMBL" id="RDE07681.1"/>
    </source>
</evidence>
<comment type="subcellular location">
    <subcellularLocation>
        <location evidence="1">Periplasm</location>
    </subcellularLocation>
</comment>
<dbReference type="SUPFAM" id="SSF53850">
    <property type="entry name" value="Periplasmic binding protein-like II"/>
    <property type="match status" value="1"/>
</dbReference>
<comment type="caution">
    <text evidence="6">The sequence shown here is derived from an EMBL/GenBank/DDBJ whole genome shotgun (WGS) entry which is preliminary data.</text>
</comment>
<proteinExistence type="inferred from homology"/>
<dbReference type="Pfam" id="PF00496">
    <property type="entry name" value="SBP_bac_5"/>
    <property type="match status" value="1"/>
</dbReference>
<dbReference type="GO" id="GO:0043190">
    <property type="term" value="C:ATP-binding cassette (ABC) transporter complex"/>
    <property type="evidence" value="ECO:0007669"/>
    <property type="project" value="InterPro"/>
</dbReference>
<dbReference type="PANTHER" id="PTHR30290:SF38">
    <property type="entry name" value="D,D-DIPEPTIDE-BINDING PERIPLASMIC PROTEIN DDPA-RELATED"/>
    <property type="match status" value="1"/>
</dbReference>
<dbReference type="GO" id="GO:0015833">
    <property type="term" value="P:peptide transport"/>
    <property type="evidence" value="ECO:0007669"/>
    <property type="project" value="TreeGrafter"/>
</dbReference>